<evidence type="ECO:0000256" key="8">
    <source>
        <dbReference type="SAM" id="Phobius"/>
    </source>
</evidence>
<dbReference type="EMBL" id="JARIHO010000019">
    <property type="protein sequence ID" value="KAJ7347525.1"/>
    <property type="molecule type" value="Genomic_DNA"/>
</dbReference>
<dbReference type="AlphaFoldDB" id="A0AAD7A1A6"/>
<keyword evidence="8" id="KW-0472">Membrane</keyword>
<feature type="transmembrane region" description="Helical" evidence="8">
    <location>
        <begin position="6"/>
        <end position="23"/>
    </location>
</feature>
<dbReference type="Proteomes" id="UP001218218">
    <property type="component" value="Unassembled WGS sequence"/>
</dbReference>
<dbReference type="InterPro" id="IPR017972">
    <property type="entry name" value="Cyt_P450_CS"/>
</dbReference>
<gene>
    <name evidence="9" type="ORF">DFH08DRAFT_1080449</name>
</gene>
<comment type="similarity">
    <text evidence="2 7">Belongs to the cytochrome P450 family.</text>
</comment>
<keyword evidence="10" id="KW-1185">Reference proteome</keyword>
<dbReference type="GO" id="GO:0005506">
    <property type="term" value="F:iron ion binding"/>
    <property type="evidence" value="ECO:0007669"/>
    <property type="project" value="InterPro"/>
</dbReference>
<dbReference type="PANTHER" id="PTHR46206">
    <property type="entry name" value="CYTOCHROME P450"/>
    <property type="match status" value="1"/>
</dbReference>
<protein>
    <submittedName>
        <fullName evidence="9">Cytochrome P450</fullName>
    </submittedName>
</protein>
<evidence type="ECO:0000313" key="10">
    <source>
        <dbReference type="Proteomes" id="UP001218218"/>
    </source>
</evidence>
<organism evidence="9 10">
    <name type="scientific">Mycena albidolilacea</name>
    <dbReference type="NCBI Taxonomy" id="1033008"/>
    <lineage>
        <taxon>Eukaryota</taxon>
        <taxon>Fungi</taxon>
        <taxon>Dikarya</taxon>
        <taxon>Basidiomycota</taxon>
        <taxon>Agaricomycotina</taxon>
        <taxon>Agaricomycetes</taxon>
        <taxon>Agaricomycetidae</taxon>
        <taxon>Agaricales</taxon>
        <taxon>Marasmiineae</taxon>
        <taxon>Mycenaceae</taxon>
        <taxon>Mycena</taxon>
    </lineage>
</organism>
<evidence type="ECO:0000256" key="7">
    <source>
        <dbReference type="RuleBase" id="RU000461"/>
    </source>
</evidence>
<evidence type="ECO:0000256" key="1">
    <source>
        <dbReference type="ARBA" id="ARBA00001971"/>
    </source>
</evidence>
<keyword evidence="8" id="KW-0812">Transmembrane</keyword>
<evidence type="ECO:0000256" key="2">
    <source>
        <dbReference type="ARBA" id="ARBA00010617"/>
    </source>
</evidence>
<dbReference type="CDD" id="cd11041">
    <property type="entry name" value="CYP503A1-like"/>
    <property type="match status" value="1"/>
</dbReference>
<keyword evidence="6 7" id="KW-0349">Heme</keyword>
<keyword evidence="5 6" id="KW-0408">Iron</keyword>
<comment type="cofactor">
    <cofactor evidence="1 6">
        <name>heme</name>
        <dbReference type="ChEBI" id="CHEBI:30413"/>
    </cofactor>
</comment>
<feature type="binding site" description="axial binding residue" evidence="6">
    <location>
        <position position="459"/>
    </location>
    <ligand>
        <name>heme</name>
        <dbReference type="ChEBI" id="CHEBI:30413"/>
    </ligand>
    <ligandPart>
        <name>Fe</name>
        <dbReference type="ChEBI" id="CHEBI:18248"/>
    </ligandPart>
</feature>
<dbReference type="InterPro" id="IPR036396">
    <property type="entry name" value="Cyt_P450_sf"/>
</dbReference>
<dbReference type="SUPFAM" id="SSF48264">
    <property type="entry name" value="Cytochrome P450"/>
    <property type="match status" value="1"/>
</dbReference>
<keyword evidence="3 6" id="KW-0479">Metal-binding</keyword>
<evidence type="ECO:0000313" key="9">
    <source>
        <dbReference type="EMBL" id="KAJ7347525.1"/>
    </source>
</evidence>
<keyword evidence="8" id="KW-1133">Transmembrane helix</keyword>
<dbReference type="GO" id="GO:0004497">
    <property type="term" value="F:monooxygenase activity"/>
    <property type="evidence" value="ECO:0007669"/>
    <property type="project" value="UniProtKB-KW"/>
</dbReference>
<dbReference type="Pfam" id="PF00067">
    <property type="entry name" value="p450"/>
    <property type="match status" value="1"/>
</dbReference>
<dbReference type="InterPro" id="IPR001128">
    <property type="entry name" value="Cyt_P450"/>
</dbReference>
<name>A0AAD7A1A6_9AGAR</name>
<sequence length="514" mass="56882">METTPSSTTVLALSVSIVVLLYLKFKRSSAQLHTIPTMGPSGPLSSYRGALNYLRNAPKIIQAGYYKHKSIFRVPYLDKWVVVLSSPELINDLRKARDDDLSAAHGFAATLAVNYTLGAGFVTNPYHVRVIQSSLTRSINARFADIHDEIVTAFQDEIGKLLNQNSGFDTSNWVVVPALKTVLRIVSCTSNRLFVGVELCRNTDYRDLNIEFAEDVMKSAKVINLFPNVLKPLVGPMFSPLPRGMARAKKHLVPMIEERLKVEEEYGKDWEGRPNDLISWLLEHATGEERTVSNLIQRILMINFVAIHTTASSFTQALYHLAAAPEYVAPLREELEAALLDDGWSKAAMGKCVKLDSFLRESQRFNGVSAINMNRMVTNPAGFTFSDGTHLPRGSFIAAATYATHHDDAHYANADMFDGFRFVPRGVGAGGEGATESAKFGMVTPDAAFLSFGLGKHACPGRFFAVTELKVMLAHILQNYDVKLEREGVLPPSEWFGTTCVANRSANVLFKKRT</sequence>
<dbReference type="GO" id="GO:0016705">
    <property type="term" value="F:oxidoreductase activity, acting on paired donors, with incorporation or reduction of molecular oxygen"/>
    <property type="evidence" value="ECO:0007669"/>
    <property type="project" value="InterPro"/>
</dbReference>
<evidence type="ECO:0000256" key="6">
    <source>
        <dbReference type="PIRSR" id="PIRSR602403-1"/>
    </source>
</evidence>
<reference evidence="9" key="1">
    <citation type="submission" date="2023-03" db="EMBL/GenBank/DDBJ databases">
        <title>Massive genome expansion in bonnet fungi (Mycena s.s.) driven by repeated elements and novel gene families across ecological guilds.</title>
        <authorList>
            <consortium name="Lawrence Berkeley National Laboratory"/>
            <person name="Harder C.B."/>
            <person name="Miyauchi S."/>
            <person name="Viragh M."/>
            <person name="Kuo A."/>
            <person name="Thoen E."/>
            <person name="Andreopoulos B."/>
            <person name="Lu D."/>
            <person name="Skrede I."/>
            <person name="Drula E."/>
            <person name="Henrissat B."/>
            <person name="Morin E."/>
            <person name="Kohler A."/>
            <person name="Barry K."/>
            <person name="LaButti K."/>
            <person name="Morin E."/>
            <person name="Salamov A."/>
            <person name="Lipzen A."/>
            <person name="Mereny Z."/>
            <person name="Hegedus B."/>
            <person name="Baldrian P."/>
            <person name="Stursova M."/>
            <person name="Weitz H."/>
            <person name="Taylor A."/>
            <person name="Grigoriev I.V."/>
            <person name="Nagy L.G."/>
            <person name="Martin F."/>
            <person name="Kauserud H."/>
        </authorList>
    </citation>
    <scope>NUCLEOTIDE SEQUENCE</scope>
    <source>
        <strain evidence="9">CBHHK002</strain>
    </source>
</reference>
<evidence type="ECO:0000256" key="3">
    <source>
        <dbReference type="ARBA" id="ARBA00022723"/>
    </source>
</evidence>
<keyword evidence="4 7" id="KW-0560">Oxidoreductase</keyword>
<dbReference type="GO" id="GO:0020037">
    <property type="term" value="F:heme binding"/>
    <property type="evidence" value="ECO:0007669"/>
    <property type="project" value="InterPro"/>
</dbReference>
<evidence type="ECO:0000256" key="4">
    <source>
        <dbReference type="ARBA" id="ARBA00023002"/>
    </source>
</evidence>
<keyword evidence="7" id="KW-0503">Monooxygenase</keyword>
<accession>A0AAD7A1A6</accession>
<evidence type="ECO:0000256" key="5">
    <source>
        <dbReference type="ARBA" id="ARBA00023004"/>
    </source>
</evidence>
<dbReference type="PRINTS" id="PR00465">
    <property type="entry name" value="EP450IV"/>
</dbReference>
<comment type="caution">
    <text evidence="9">The sequence shown here is derived from an EMBL/GenBank/DDBJ whole genome shotgun (WGS) entry which is preliminary data.</text>
</comment>
<dbReference type="InterPro" id="IPR002403">
    <property type="entry name" value="Cyt_P450_E_grp-IV"/>
</dbReference>
<dbReference type="PROSITE" id="PS00086">
    <property type="entry name" value="CYTOCHROME_P450"/>
    <property type="match status" value="1"/>
</dbReference>
<proteinExistence type="inferred from homology"/>
<dbReference type="Gene3D" id="1.10.630.10">
    <property type="entry name" value="Cytochrome P450"/>
    <property type="match status" value="1"/>
</dbReference>